<evidence type="ECO:0000259" key="6">
    <source>
        <dbReference type="PROSITE" id="PS50893"/>
    </source>
</evidence>
<dbReference type="InterPro" id="IPR017871">
    <property type="entry name" value="ABC_transporter-like_CS"/>
</dbReference>
<dbReference type="GO" id="GO:0005886">
    <property type="term" value="C:plasma membrane"/>
    <property type="evidence" value="ECO:0007669"/>
    <property type="project" value="UniProtKB-ARBA"/>
</dbReference>
<evidence type="ECO:0000256" key="1">
    <source>
        <dbReference type="ARBA" id="ARBA00002579"/>
    </source>
</evidence>
<dbReference type="InterPro" id="IPR003593">
    <property type="entry name" value="AAA+_ATPase"/>
</dbReference>
<reference evidence="7 8" key="1">
    <citation type="submission" date="2016-10" db="EMBL/GenBank/DDBJ databases">
        <authorList>
            <person name="de Groot N.N."/>
        </authorList>
    </citation>
    <scope>NUCLEOTIDE SEQUENCE [LARGE SCALE GENOMIC DNA]</scope>
    <source>
        <strain evidence="7 8">DSM 21668</strain>
    </source>
</reference>
<dbReference type="GO" id="GO:0022857">
    <property type="term" value="F:transmembrane transporter activity"/>
    <property type="evidence" value="ECO:0007669"/>
    <property type="project" value="TreeGrafter"/>
</dbReference>
<dbReference type="GO" id="GO:0005524">
    <property type="term" value="F:ATP binding"/>
    <property type="evidence" value="ECO:0007669"/>
    <property type="project" value="UniProtKB-KW"/>
</dbReference>
<feature type="domain" description="ABC transporter" evidence="6">
    <location>
        <begin position="24"/>
        <end position="245"/>
    </location>
</feature>
<dbReference type="SMART" id="SM00382">
    <property type="entry name" value="AAA"/>
    <property type="match status" value="1"/>
</dbReference>
<evidence type="ECO:0000313" key="8">
    <source>
        <dbReference type="Proteomes" id="UP000198901"/>
    </source>
</evidence>
<dbReference type="Proteomes" id="UP000198901">
    <property type="component" value="Unassembled WGS sequence"/>
</dbReference>
<dbReference type="GO" id="GO:0051301">
    <property type="term" value="P:cell division"/>
    <property type="evidence" value="ECO:0007669"/>
    <property type="project" value="UniProtKB-KW"/>
</dbReference>
<dbReference type="PANTHER" id="PTHR24220:SF470">
    <property type="entry name" value="CELL DIVISION ATP-BINDING PROTEIN FTSE"/>
    <property type="match status" value="1"/>
</dbReference>
<dbReference type="Gene3D" id="3.40.50.300">
    <property type="entry name" value="P-loop containing nucleotide triphosphate hydrolases"/>
    <property type="match status" value="1"/>
</dbReference>
<dbReference type="STRING" id="563176.SAMN04488090_1293"/>
<keyword evidence="5 7" id="KW-0067">ATP-binding</keyword>
<evidence type="ECO:0000256" key="4">
    <source>
        <dbReference type="ARBA" id="ARBA00022741"/>
    </source>
</evidence>
<dbReference type="PROSITE" id="PS00211">
    <property type="entry name" value="ABC_TRANSPORTER_1"/>
    <property type="match status" value="1"/>
</dbReference>
<dbReference type="AlphaFoldDB" id="A0A1G9L7X1"/>
<keyword evidence="7" id="KW-0131">Cell cycle</keyword>
<dbReference type="FunFam" id="3.40.50.300:FF:000056">
    <property type="entry name" value="Cell division ATP-binding protein FtsE"/>
    <property type="match status" value="1"/>
</dbReference>
<keyword evidence="4" id="KW-0547">Nucleotide-binding</keyword>
<keyword evidence="8" id="KW-1185">Reference proteome</keyword>
<evidence type="ECO:0000313" key="7">
    <source>
        <dbReference type="EMBL" id="SDL57675.1"/>
    </source>
</evidence>
<protein>
    <recommendedName>
        <fullName evidence="3">Cell division ATP-binding protein FtsE</fullName>
    </recommendedName>
</protein>
<keyword evidence="7" id="KW-0132">Cell division</keyword>
<dbReference type="Pfam" id="PF00005">
    <property type="entry name" value="ABC_tran"/>
    <property type="match status" value="1"/>
</dbReference>
<dbReference type="PANTHER" id="PTHR24220">
    <property type="entry name" value="IMPORT ATP-BINDING PROTEIN"/>
    <property type="match status" value="1"/>
</dbReference>
<gene>
    <name evidence="7" type="ORF">SAMN04488090_1293</name>
</gene>
<dbReference type="EMBL" id="FNGS01000002">
    <property type="protein sequence ID" value="SDL57675.1"/>
    <property type="molecule type" value="Genomic_DNA"/>
</dbReference>
<name>A0A1G9L7X1_9BACT</name>
<dbReference type="InterPro" id="IPR003439">
    <property type="entry name" value="ABC_transporter-like_ATP-bd"/>
</dbReference>
<dbReference type="InterPro" id="IPR015854">
    <property type="entry name" value="ABC_transpr_LolD-like"/>
</dbReference>
<dbReference type="InterPro" id="IPR027417">
    <property type="entry name" value="P-loop_NTPase"/>
</dbReference>
<dbReference type="PROSITE" id="PS50893">
    <property type="entry name" value="ABC_TRANSPORTER_2"/>
    <property type="match status" value="1"/>
</dbReference>
<dbReference type="GO" id="GO:0016887">
    <property type="term" value="F:ATP hydrolysis activity"/>
    <property type="evidence" value="ECO:0007669"/>
    <property type="project" value="InterPro"/>
</dbReference>
<organism evidence="7 8">
    <name type="scientific">Siphonobacter aquaeclarae</name>
    <dbReference type="NCBI Taxonomy" id="563176"/>
    <lineage>
        <taxon>Bacteria</taxon>
        <taxon>Pseudomonadati</taxon>
        <taxon>Bacteroidota</taxon>
        <taxon>Cytophagia</taxon>
        <taxon>Cytophagales</taxon>
        <taxon>Cytophagaceae</taxon>
        <taxon>Siphonobacter</taxon>
    </lineage>
</organism>
<proteinExistence type="inferred from homology"/>
<comment type="function">
    <text evidence="1">Part of the ABC transporter FtsEX involved in cellular division. Important for assembly or stability of the septal ring.</text>
</comment>
<dbReference type="SUPFAM" id="SSF52540">
    <property type="entry name" value="P-loop containing nucleoside triphosphate hydrolases"/>
    <property type="match status" value="1"/>
</dbReference>
<evidence type="ECO:0000256" key="5">
    <source>
        <dbReference type="ARBA" id="ARBA00022840"/>
    </source>
</evidence>
<evidence type="ECO:0000256" key="3">
    <source>
        <dbReference type="ARBA" id="ARBA00020019"/>
    </source>
</evidence>
<evidence type="ECO:0000256" key="2">
    <source>
        <dbReference type="ARBA" id="ARBA00005417"/>
    </source>
</evidence>
<comment type="similarity">
    <text evidence="2">Belongs to the ABC transporter superfamily.</text>
</comment>
<accession>A0A1G9L7X1</accession>
<sequence length="245" mass="27685">MAFCHSNNLLLYMAQPSFVSQPVAQVIHTDIYQLGDRLVLEDVNFSIQKGEFVYLIGRTGSGKSSLLKTLYADLSLKKGSVQVAGYELNSIRRSDVPYLRRKLGIVFQDFQLFMDRNITQNLEFVLRATGWTDPMKMKTRIAEVLIRVGLSGSLQKMPHQLSGGEQQRVVIARALLNEPEILLADEPTGNLDPEVSEEIMRLFLQINKSGMAVLMATHDFDLIRKFPQRVLRCENSKVVEVTTPV</sequence>